<feature type="compositionally biased region" description="Polar residues" evidence="1">
    <location>
        <begin position="249"/>
        <end position="271"/>
    </location>
</feature>
<evidence type="ECO:0000313" key="3">
    <source>
        <dbReference type="Proteomes" id="UP000765509"/>
    </source>
</evidence>
<accession>A0A9Q3IXS0</accession>
<sequence length="371" mass="41038">MLPPSVPCGSGIFSQLSSPSMDSSGHFDPSQTYDGYKEVEVLDPACTECLARGKDCFQHYNSLSSKCHYCFIGKRPCCRTGGPTSNVMGYLWSKKDGPFGKEFPVSEAPTPDGTSGYSHLTGSRQRDVARCTNVGGPIPIGGRPIYSSSEVLISRINTEGVVKRIRIPDYPTDPDVEGSDELDDEDVVVVPHSVDHQSSTSSSQPLAKRFQSKVIFSTPRAFQPVLASIPTSPSPSHSRPALNQAVRPSPNQQPRNSPITTSKQPQPMPSSSRRRDGLSPLPFPAAQVFQRKDCWPIKMTREDPNTVSENQEAMAKLFRRVDRNSREVIIYANDRTIPGNASKEMAAKFAWYEYELINDFQRTFDDLGRDN</sequence>
<keyword evidence="3" id="KW-1185">Reference proteome</keyword>
<organism evidence="2 3">
    <name type="scientific">Austropuccinia psidii MF-1</name>
    <dbReference type="NCBI Taxonomy" id="1389203"/>
    <lineage>
        <taxon>Eukaryota</taxon>
        <taxon>Fungi</taxon>
        <taxon>Dikarya</taxon>
        <taxon>Basidiomycota</taxon>
        <taxon>Pucciniomycotina</taxon>
        <taxon>Pucciniomycetes</taxon>
        <taxon>Pucciniales</taxon>
        <taxon>Sphaerophragmiaceae</taxon>
        <taxon>Austropuccinia</taxon>
    </lineage>
</organism>
<evidence type="ECO:0000256" key="1">
    <source>
        <dbReference type="SAM" id="MobiDB-lite"/>
    </source>
</evidence>
<feature type="region of interest" description="Disordered" evidence="1">
    <location>
        <begin position="226"/>
        <end position="281"/>
    </location>
</feature>
<evidence type="ECO:0000313" key="2">
    <source>
        <dbReference type="EMBL" id="MBW0551923.1"/>
    </source>
</evidence>
<dbReference type="AlphaFoldDB" id="A0A9Q3IXS0"/>
<dbReference type="EMBL" id="AVOT02057889">
    <property type="protein sequence ID" value="MBW0551923.1"/>
    <property type="molecule type" value="Genomic_DNA"/>
</dbReference>
<reference evidence="2" key="1">
    <citation type="submission" date="2021-03" db="EMBL/GenBank/DDBJ databases">
        <title>Draft genome sequence of rust myrtle Austropuccinia psidii MF-1, a brazilian biotype.</title>
        <authorList>
            <person name="Quecine M.C."/>
            <person name="Pachon D.M.R."/>
            <person name="Bonatelli M.L."/>
            <person name="Correr F.H."/>
            <person name="Franceschini L.M."/>
            <person name="Leite T.F."/>
            <person name="Margarido G.R.A."/>
            <person name="Almeida C.A."/>
            <person name="Ferrarezi J.A."/>
            <person name="Labate C.A."/>
        </authorList>
    </citation>
    <scope>NUCLEOTIDE SEQUENCE</scope>
    <source>
        <strain evidence="2">MF-1</strain>
    </source>
</reference>
<protein>
    <submittedName>
        <fullName evidence="2">Uncharacterized protein</fullName>
    </submittedName>
</protein>
<proteinExistence type="predicted"/>
<name>A0A9Q3IXS0_9BASI</name>
<comment type="caution">
    <text evidence="2">The sequence shown here is derived from an EMBL/GenBank/DDBJ whole genome shotgun (WGS) entry which is preliminary data.</text>
</comment>
<gene>
    <name evidence="2" type="ORF">O181_091638</name>
</gene>
<dbReference type="Proteomes" id="UP000765509">
    <property type="component" value="Unassembled WGS sequence"/>
</dbReference>